<evidence type="ECO:0000313" key="2">
    <source>
        <dbReference type="EMBL" id="MBB5123169.1"/>
    </source>
</evidence>
<dbReference type="RefSeq" id="WP_228773288.1">
    <property type="nucleotide sequence ID" value="NZ_JACHJF010000045.1"/>
</dbReference>
<proteinExistence type="predicted"/>
<feature type="region of interest" description="Disordered" evidence="1">
    <location>
        <begin position="89"/>
        <end position="134"/>
    </location>
</feature>
<evidence type="ECO:0008006" key="4">
    <source>
        <dbReference type="Google" id="ProtNLM"/>
    </source>
</evidence>
<evidence type="ECO:0000256" key="1">
    <source>
        <dbReference type="SAM" id="MobiDB-lite"/>
    </source>
</evidence>
<comment type="caution">
    <text evidence="2">The sequence shown here is derived from an EMBL/GenBank/DDBJ whole genome shotgun (WGS) entry which is preliminary data.</text>
</comment>
<dbReference type="EMBL" id="JACHJF010000045">
    <property type="protein sequence ID" value="MBB5123169.1"/>
    <property type="molecule type" value="Genomic_DNA"/>
</dbReference>
<feature type="compositionally biased region" description="Low complexity" evidence="1">
    <location>
        <begin position="33"/>
        <end position="49"/>
    </location>
</feature>
<dbReference type="Proteomes" id="UP000528608">
    <property type="component" value="Unassembled WGS sequence"/>
</dbReference>
<sequence>MRLSAAIGALVTERAWALPAAGATLRERWTAIAPSSSPPSASTRGSGRPTVCPESVAWVTKARLEQTRVIAAAGKAAGRTTVRALRILPPGSVPTPDPAPVGQEAAAAGPATRETACDGYSRDARAESLHVPRT</sequence>
<name>A0A7W8F6H0_STREU</name>
<gene>
    <name evidence="2" type="ORF">FHS36_006648</name>
</gene>
<evidence type="ECO:0000313" key="3">
    <source>
        <dbReference type="Proteomes" id="UP000528608"/>
    </source>
</evidence>
<organism evidence="2 3">
    <name type="scientific">Streptomyces eurocidicus</name>
    <name type="common">Streptoverticillium eurocidicus</name>
    <dbReference type="NCBI Taxonomy" id="66423"/>
    <lineage>
        <taxon>Bacteria</taxon>
        <taxon>Bacillati</taxon>
        <taxon>Actinomycetota</taxon>
        <taxon>Actinomycetes</taxon>
        <taxon>Kitasatosporales</taxon>
        <taxon>Streptomycetaceae</taxon>
        <taxon>Streptomyces</taxon>
    </lineage>
</organism>
<feature type="compositionally biased region" description="Basic and acidic residues" evidence="1">
    <location>
        <begin position="120"/>
        <end position="134"/>
    </location>
</feature>
<protein>
    <recommendedName>
        <fullName evidence="4">DUF721 domain-containing protein</fullName>
    </recommendedName>
</protein>
<accession>A0A7W8F6H0</accession>
<feature type="compositionally biased region" description="Low complexity" evidence="1">
    <location>
        <begin position="100"/>
        <end position="114"/>
    </location>
</feature>
<dbReference type="AlphaFoldDB" id="A0A7W8F6H0"/>
<reference evidence="2 3" key="1">
    <citation type="submission" date="2020-08" db="EMBL/GenBank/DDBJ databases">
        <title>Genomic Encyclopedia of Type Strains, Phase III (KMG-III): the genomes of soil and plant-associated and newly described type strains.</title>
        <authorList>
            <person name="Whitman W."/>
        </authorList>
    </citation>
    <scope>NUCLEOTIDE SEQUENCE [LARGE SCALE GENOMIC DNA]</scope>
    <source>
        <strain evidence="2 3">CECT 3259</strain>
    </source>
</reference>
<feature type="region of interest" description="Disordered" evidence="1">
    <location>
        <begin position="31"/>
        <end position="51"/>
    </location>
</feature>